<comment type="caution">
    <text evidence="3">The sequence shown here is derived from an EMBL/GenBank/DDBJ whole genome shotgun (WGS) entry which is preliminary data.</text>
</comment>
<dbReference type="PANTHER" id="PTHR30560:SF3">
    <property type="entry name" value="TRIGGER FACTOR-LIKE PROTEIN TIG, CHLOROPLASTIC"/>
    <property type="match status" value="1"/>
</dbReference>
<sequence length="231" mass="25977">TYLTVEMDSAEVEESAANVYRRLVKQINIPGFRKGKASRPILERFVGQERLVNDMLEDLIPGACEKAIEEQQLEAIARPKIEVIETDPVKFQAVVPLKPVVNLGDYHQIEVAEEPVEVTDETVDRVVEDLRHQHATWEPVERAAQLDDLLNLDVESTIDGEPYINQKGARYRLIADSQTPTPGFAEQLVGMNKGDEKEFQLQFPADHSQSELAGKEVVFKVSVSEIEAENL</sequence>
<dbReference type="GO" id="GO:0051083">
    <property type="term" value="P:'de novo' cotranslational protein folding"/>
    <property type="evidence" value="ECO:0007669"/>
    <property type="project" value="TreeGrafter"/>
</dbReference>
<dbReference type="GO" id="GO:0043022">
    <property type="term" value="F:ribosome binding"/>
    <property type="evidence" value="ECO:0007669"/>
    <property type="project" value="TreeGrafter"/>
</dbReference>
<dbReference type="InterPro" id="IPR036611">
    <property type="entry name" value="Trigger_fac_ribosome-bd_sf"/>
</dbReference>
<evidence type="ECO:0008006" key="4">
    <source>
        <dbReference type="Google" id="ProtNLM"/>
    </source>
</evidence>
<dbReference type="GO" id="GO:0003755">
    <property type="term" value="F:peptidyl-prolyl cis-trans isomerase activity"/>
    <property type="evidence" value="ECO:0007669"/>
    <property type="project" value="InterPro"/>
</dbReference>
<evidence type="ECO:0000259" key="1">
    <source>
        <dbReference type="Pfam" id="PF00254"/>
    </source>
</evidence>
<dbReference type="GO" id="GO:0043335">
    <property type="term" value="P:protein unfolding"/>
    <property type="evidence" value="ECO:0007669"/>
    <property type="project" value="TreeGrafter"/>
</dbReference>
<dbReference type="InterPro" id="IPR005215">
    <property type="entry name" value="Trig_fac"/>
</dbReference>
<dbReference type="Pfam" id="PF05697">
    <property type="entry name" value="Trigger_N"/>
    <property type="match status" value="1"/>
</dbReference>
<name>X0TXQ3_9ZZZZ</name>
<evidence type="ECO:0000313" key="3">
    <source>
        <dbReference type="EMBL" id="GAF98044.1"/>
    </source>
</evidence>
<protein>
    <recommendedName>
        <fullName evidence="4">Trigger factor ribosome-binding bacterial domain-containing protein</fullName>
    </recommendedName>
</protein>
<feature type="domain" description="Trigger factor ribosome-binding bacterial" evidence="2">
    <location>
        <begin position="3"/>
        <end position="130"/>
    </location>
</feature>
<dbReference type="Gene3D" id="3.10.50.40">
    <property type="match status" value="1"/>
</dbReference>
<dbReference type="InterPro" id="IPR008881">
    <property type="entry name" value="Trigger_fac_ribosome-bd_bac"/>
</dbReference>
<dbReference type="SUPFAM" id="SSF102735">
    <property type="entry name" value="Trigger factor ribosome-binding domain"/>
    <property type="match status" value="1"/>
</dbReference>
<dbReference type="NCBIfam" id="TIGR00115">
    <property type="entry name" value="tig"/>
    <property type="match status" value="1"/>
</dbReference>
<dbReference type="EMBL" id="BARS01012208">
    <property type="protein sequence ID" value="GAF98044.1"/>
    <property type="molecule type" value="Genomic_DNA"/>
</dbReference>
<dbReference type="SUPFAM" id="SSF54534">
    <property type="entry name" value="FKBP-like"/>
    <property type="match status" value="1"/>
</dbReference>
<dbReference type="AlphaFoldDB" id="X0TXQ3"/>
<feature type="non-terminal residue" evidence="3">
    <location>
        <position position="1"/>
    </location>
</feature>
<reference evidence="3" key="1">
    <citation type="journal article" date="2014" name="Front. Microbiol.">
        <title>High frequency of phylogenetically diverse reductive dehalogenase-homologous genes in deep subseafloor sedimentary metagenomes.</title>
        <authorList>
            <person name="Kawai M."/>
            <person name="Futagami T."/>
            <person name="Toyoda A."/>
            <person name="Takaki Y."/>
            <person name="Nishi S."/>
            <person name="Hori S."/>
            <person name="Arai W."/>
            <person name="Tsubouchi T."/>
            <person name="Morono Y."/>
            <person name="Uchiyama I."/>
            <person name="Ito T."/>
            <person name="Fujiyama A."/>
            <person name="Inagaki F."/>
            <person name="Takami H."/>
        </authorList>
    </citation>
    <scope>NUCLEOTIDE SEQUENCE</scope>
    <source>
        <strain evidence="3">Expedition CK06-06</strain>
    </source>
</reference>
<proteinExistence type="predicted"/>
<dbReference type="InterPro" id="IPR046357">
    <property type="entry name" value="PPIase_dom_sf"/>
</dbReference>
<dbReference type="GO" id="GO:0044183">
    <property type="term" value="F:protein folding chaperone"/>
    <property type="evidence" value="ECO:0007669"/>
    <property type="project" value="TreeGrafter"/>
</dbReference>
<feature type="non-terminal residue" evidence="3">
    <location>
        <position position="231"/>
    </location>
</feature>
<accession>X0TXQ3</accession>
<dbReference type="InterPro" id="IPR001179">
    <property type="entry name" value="PPIase_FKBP_dom"/>
</dbReference>
<gene>
    <name evidence="3" type="ORF">S01H1_21863</name>
</gene>
<dbReference type="Gene3D" id="3.30.70.1050">
    <property type="entry name" value="Trigger factor ribosome-binding domain"/>
    <property type="match status" value="1"/>
</dbReference>
<dbReference type="PANTHER" id="PTHR30560">
    <property type="entry name" value="TRIGGER FACTOR CHAPERONE AND PEPTIDYL-PROLYL CIS/TRANS ISOMERASE"/>
    <property type="match status" value="1"/>
</dbReference>
<evidence type="ECO:0000259" key="2">
    <source>
        <dbReference type="Pfam" id="PF05697"/>
    </source>
</evidence>
<dbReference type="GO" id="GO:0015031">
    <property type="term" value="P:protein transport"/>
    <property type="evidence" value="ECO:0007669"/>
    <property type="project" value="InterPro"/>
</dbReference>
<feature type="domain" description="PPIase FKBP-type" evidence="1">
    <location>
        <begin position="142"/>
        <end position="223"/>
    </location>
</feature>
<organism evidence="3">
    <name type="scientific">marine sediment metagenome</name>
    <dbReference type="NCBI Taxonomy" id="412755"/>
    <lineage>
        <taxon>unclassified sequences</taxon>
        <taxon>metagenomes</taxon>
        <taxon>ecological metagenomes</taxon>
    </lineage>
</organism>
<dbReference type="Pfam" id="PF00254">
    <property type="entry name" value="FKBP_C"/>
    <property type="match status" value="1"/>
</dbReference>